<feature type="DNA-binding region" description="H-T-H motif" evidence="4">
    <location>
        <begin position="97"/>
        <end position="116"/>
    </location>
</feature>
<gene>
    <name evidence="7" type="ORF">FE251_10380</name>
</gene>
<evidence type="ECO:0000256" key="4">
    <source>
        <dbReference type="PROSITE-ProRule" id="PRU00335"/>
    </source>
</evidence>
<keyword evidence="2 4" id="KW-0238">DNA-binding</keyword>
<dbReference type="InterPro" id="IPR001647">
    <property type="entry name" value="HTH_TetR"/>
</dbReference>
<dbReference type="InterPro" id="IPR036271">
    <property type="entry name" value="Tet_transcr_reg_TetR-rel_C_sf"/>
</dbReference>
<dbReference type="EMBL" id="CP040899">
    <property type="protein sequence ID" value="QDB79735.1"/>
    <property type="molecule type" value="Genomic_DNA"/>
</dbReference>
<feature type="domain" description="HTH tetR-type" evidence="6">
    <location>
        <begin position="74"/>
        <end position="134"/>
    </location>
</feature>
<keyword evidence="3" id="KW-0804">Transcription</keyword>
<dbReference type="InterPro" id="IPR009057">
    <property type="entry name" value="Homeodomain-like_sf"/>
</dbReference>
<sequence>MRRRHGDVDARVGALGGCGAGGEEEGDDAQRGQFSGLRTHAMRVAESAQNARPRSRARRIGAMSEQPTPQRTAQETRAALLEAAAAEILECGYAAASLSAIAARHGLTKGALAHQFPTKSAFVSALGDALREAVRASVAAGRKAYPDSPSHALIAFVLHLGSRATSDPAVAAATALFSDRAVPDPRLAGAVGELLEETERFVAEAYAAGEGDSSLPPADVAEHIVVTNLGTASFRLHQHPTGPGRPRLRFLRITLAGAGFHDVDSVIDEVVSSRANGTLDALPPSRSMTR</sequence>
<protein>
    <submittedName>
        <fullName evidence="7">TetR/AcrR family transcriptional regulator</fullName>
    </submittedName>
</protein>
<organism evidence="7 8">
    <name type="scientific">Georgenia wutianyii</name>
    <dbReference type="NCBI Taxonomy" id="2585135"/>
    <lineage>
        <taxon>Bacteria</taxon>
        <taxon>Bacillati</taxon>
        <taxon>Actinomycetota</taxon>
        <taxon>Actinomycetes</taxon>
        <taxon>Micrococcales</taxon>
        <taxon>Bogoriellaceae</taxon>
        <taxon>Georgenia</taxon>
    </lineage>
</organism>
<evidence type="ECO:0000256" key="2">
    <source>
        <dbReference type="ARBA" id="ARBA00023125"/>
    </source>
</evidence>
<dbReference type="SUPFAM" id="SSF48498">
    <property type="entry name" value="Tetracyclin repressor-like, C-terminal domain"/>
    <property type="match status" value="1"/>
</dbReference>
<evidence type="ECO:0000256" key="1">
    <source>
        <dbReference type="ARBA" id="ARBA00023015"/>
    </source>
</evidence>
<evidence type="ECO:0000256" key="5">
    <source>
        <dbReference type="SAM" id="MobiDB-lite"/>
    </source>
</evidence>
<keyword evidence="8" id="KW-1185">Reference proteome</keyword>
<dbReference type="SUPFAM" id="SSF46689">
    <property type="entry name" value="Homeodomain-like"/>
    <property type="match status" value="1"/>
</dbReference>
<dbReference type="Pfam" id="PF00440">
    <property type="entry name" value="TetR_N"/>
    <property type="match status" value="1"/>
</dbReference>
<evidence type="ECO:0000259" key="6">
    <source>
        <dbReference type="PROSITE" id="PS50977"/>
    </source>
</evidence>
<dbReference type="Proteomes" id="UP000313948">
    <property type="component" value="Chromosome"/>
</dbReference>
<dbReference type="PANTHER" id="PTHR47506">
    <property type="entry name" value="TRANSCRIPTIONAL REGULATORY PROTEIN"/>
    <property type="match status" value="1"/>
</dbReference>
<evidence type="ECO:0000256" key="3">
    <source>
        <dbReference type="ARBA" id="ARBA00023163"/>
    </source>
</evidence>
<accession>A0ABX5VSL1</accession>
<dbReference type="Gene3D" id="1.10.357.10">
    <property type="entry name" value="Tetracycline Repressor, domain 2"/>
    <property type="match status" value="1"/>
</dbReference>
<proteinExistence type="predicted"/>
<feature type="compositionally biased region" description="Basic and acidic residues" evidence="5">
    <location>
        <begin position="1"/>
        <end position="10"/>
    </location>
</feature>
<feature type="region of interest" description="Disordered" evidence="5">
    <location>
        <begin position="1"/>
        <end position="73"/>
    </location>
</feature>
<reference evidence="7 8" key="1">
    <citation type="submission" date="2019-05" db="EMBL/GenBank/DDBJ databases">
        <title>Georgenia *** sp. nov., and Georgenia *** sp. nov., isolated from the intestinal contents of plateau pika (Ochotona curzoniae) in the Qinghai-Tibet plateau of China.</title>
        <authorList>
            <person name="Tian Z."/>
        </authorList>
    </citation>
    <scope>NUCLEOTIDE SEQUENCE [LARGE SCALE GENOMIC DNA]</scope>
    <source>
        <strain evidence="7 8">Z294</strain>
    </source>
</reference>
<dbReference type="PANTHER" id="PTHR47506:SF1">
    <property type="entry name" value="HTH-TYPE TRANSCRIPTIONAL REGULATOR YJDC"/>
    <property type="match status" value="1"/>
</dbReference>
<dbReference type="PROSITE" id="PS50977">
    <property type="entry name" value="HTH_TETR_2"/>
    <property type="match status" value="1"/>
</dbReference>
<keyword evidence="1" id="KW-0805">Transcription regulation</keyword>
<evidence type="ECO:0000313" key="7">
    <source>
        <dbReference type="EMBL" id="QDB79735.1"/>
    </source>
</evidence>
<name>A0ABX5VSL1_9MICO</name>
<evidence type="ECO:0000313" key="8">
    <source>
        <dbReference type="Proteomes" id="UP000313948"/>
    </source>
</evidence>